<dbReference type="PROSITE" id="PS50853">
    <property type="entry name" value="FN3"/>
    <property type="match status" value="3"/>
</dbReference>
<comment type="similarity">
    <text evidence="2">Belongs to the type I cytokine receptor family. Type 2 subfamily.</text>
</comment>
<dbReference type="GO" id="GO:0005886">
    <property type="term" value="C:plasma membrane"/>
    <property type="evidence" value="ECO:0007669"/>
    <property type="project" value="UniProtKB-ARBA"/>
</dbReference>
<keyword evidence="8" id="KW-1015">Disulfide bond</keyword>
<organism evidence="14 15">
    <name type="scientific">Electrophorus electricus</name>
    <name type="common">Electric eel</name>
    <name type="synonym">Gymnotus electricus</name>
    <dbReference type="NCBI Taxonomy" id="8005"/>
    <lineage>
        <taxon>Eukaryota</taxon>
        <taxon>Metazoa</taxon>
        <taxon>Chordata</taxon>
        <taxon>Craniata</taxon>
        <taxon>Vertebrata</taxon>
        <taxon>Euteleostomi</taxon>
        <taxon>Actinopterygii</taxon>
        <taxon>Neopterygii</taxon>
        <taxon>Teleostei</taxon>
        <taxon>Ostariophysi</taxon>
        <taxon>Gymnotiformes</taxon>
        <taxon>Gymnotoidei</taxon>
        <taxon>Gymnotidae</taxon>
        <taxon>Electrophorus</taxon>
    </lineage>
</organism>
<keyword evidence="5" id="KW-0677">Repeat</keyword>
<evidence type="ECO:0000256" key="7">
    <source>
        <dbReference type="ARBA" id="ARBA00023136"/>
    </source>
</evidence>
<dbReference type="OMA" id="KWAKECT"/>
<reference evidence="14" key="4">
    <citation type="submission" date="2025-08" db="UniProtKB">
        <authorList>
            <consortium name="Ensembl"/>
        </authorList>
    </citation>
    <scope>IDENTIFICATION</scope>
</reference>
<proteinExistence type="inferred from homology"/>
<dbReference type="InterPro" id="IPR052672">
    <property type="entry name" value="Type1_Cytokine_Rcpt_Type2"/>
</dbReference>
<dbReference type="STRING" id="8005.ENSEEEP00000014283"/>
<name>A0A4W4ERZ3_ELEEL</name>
<dbReference type="InterPro" id="IPR003529">
    <property type="entry name" value="Hematopoietin_rcpt_Gp130_CS"/>
</dbReference>
<keyword evidence="6 11" id="KW-1133">Transmembrane helix</keyword>
<keyword evidence="3 11" id="KW-0812">Transmembrane</keyword>
<keyword evidence="9" id="KW-0675">Receptor</keyword>
<reference evidence="14" key="5">
    <citation type="submission" date="2025-09" db="UniProtKB">
        <authorList>
            <consortium name="Ensembl"/>
        </authorList>
    </citation>
    <scope>IDENTIFICATION</scope>
</reference>
<feature type="domain" description="Fibronectin type-III" evidence="13">
    <location>
        <begin position="199"/>
        <end position="289"/>
    </location>
</feature>
<evidence type="ECO:0000256" key="3">
    <source>
        <dbReference type="ARBA" id="ARBA00022692"/>
    </source>
</evidence>
<feature type="chain" id="PRO_5044185435" description="Fibronectin type-III domain-containing protein" evidence="12">
    <location>
        <begin position="24"/>
        <end position="790"/>
    </location>
</feature>
<protein>
    <recommendedName>
        <fullName evidence="13">Fibronectin type-III domain-containing protein</fullName>
    </recommendedName>
</protein>
<evidence type="ECO:0000313" key="15">
    <source>
        <dbReference type="Proteomes" id="UP000314983"/>
    </source>
</evidence>
<evidence type="ECO:0000259" key="13">
    <source>
        <dbReference type="PROSITE" id="PS50853"/>
    </source>
</evidence>
<feature type="domain" description="Fibronectin type-III" evidence="13">
    <location>
        <begin position="475"/>
        <end position="569"/>
    </location>
</feature>
<reference evidence="14" key="3">
    <citation type="submission" date="2020-05" db="EMBL/GenBank/DDBJ databases">
        <title>Electrophorus electricus (electric eel) genome, fEleEle1, primary haplotype.</title>
        <authorList>
            <person name="Myers G."/>
            <person name="Meyer A."/>
            <person name="Fedrigo O."/>
            <person name="Formenti G."/>
            <person name="Rhie A."/>
            <person name="Tracey A."/>
            <person name="Sims Y."/>
            <person name="Jarvis E.D."/>
        </authorList>
    </citation>
    <scope>NUCLEOTIDE SEQUENCE [LARGE SCALE GENOMIC DNA]</scope>
</reference>
<dbReference type="GeneTree" id="ENSGT00940000155776"/>
<dbReference type="Gene3D" id="2.60.40.10">
    <property type="entry name" value="Immunoglobulins"/>
    <property type="match status" value="5"/>
</dbReference>
<keyword evidence="7 11" id="KW-0472">Membrane</keyword>
<evidence type="ECO:0000256" key="9">
    <source>
        <dbReference type="ARBA" id="ARBA00023170"/>
    </source>
</evidence>
<evidence type="ECO:0000256" key="12">
    <source>
        <dbReference type="SAM" id="SignalP"/>
    </source>
</evidence>
<dbReference type="PROSITE" id="PS01353">
    <property type="entry name" value="HEMATOPO_REC_L_F2"/>
    <property type="match status" value="1"/>
</dbReference>
<dbReference type="RefSeq" id="XP_026854616.2">
    <property type="nucleotide sequence ID" value="XM_026998815.2"/>
</dbReference>
<gene>
    <name evidence="14" type="primary">IL12RB2</name>
</gene>
<dbReference type="Ensembl" id="ENSEEET00000014456.2">
    <property type="protein sequence ID" value="ENSEEEP00000014283.2"/>
    <property type="gene ID" value="ENSEEEG00000007104.2"/>
</dbReference>
<feature type="signal peptide" evidence="12">
    <location>
        <begin position="1"/>
        <end position="23"/>
    </location>
</feature>
<comment type="subcellular location">
    <subcellularLocation>
        <location evidence="1">Membrane</location>
        <topology evidence="1">Single-pass type I membrane protein</topology>
    </subcellularLocation>
</comment>
<evidence type="ECO:0000256" key="5">
    <source>
        <dbReference type="ARBA" id="ARBA00022737"/>
    </source>
</evidence>
<sequence length="790" mass="88680">MTTKCGFWFFLIFELVLAPGAPAEKICIVHSSKEVHMGSSFQISCIFKKDCNKMIHQDEVLVNNKSSFNSTMAIMSIVNLTKHTTITCKCDDHVEPCGMDITPGYPPGVPQNLTCEQEGESGKVKCTWTMGLETYIRTTSNLWVHGTTLAVYPSDDKTTSGSFPILDKQTKFFVWVTANNSLGSANSSFLSISHNDIVKPLRPNITKVECSSRQCQLYADKAESIQLVEIQYGAGQEMQNTTFFNHTGSWTITSLSPYTRYTFKVRWKYKPTTGLWSEWNITWPTTDEEAPVRMLDAWYIEQSTQAVIRSSQLFWKDLSESEARGTILFYRISIVDKGNETTINITSTRSYKVPCSLCNVSIFAINSKGQSPPRVIQLQPISLLQLKVSHIYVNNHSVALSWPPSVNTVTEYLVEWYPVGRKEQLQWIRVKRHLNTVNITDLKPAECYEGAVIYLHLLGTAKAVFSGISTWQSAPQHGPDCYTSVMNEDVHVKWAEVPLEKRGGCLTKYTIYLEDLKGRKQNYSVLHPQRQYTISGLTPGQRYKLWVSAWTEAGEGPKGSEYHFIAKHSEGLLAEASLLLVLCTGFAFFLICLLRCACQFSSVYRRFSQCCHCLMPNIVPDPANSKWAKECASEKGEMNLQLHLSDSSLSEEEPDTVEVQEVPQEKLLQNETIPATGALNSVRDLDLQDRELCAPAAPYQSNITSSYLKSFSHESSFSNATQSTDITVDYISTHAVISGEEDNDEEVETMEVLGFFPCPQSPFLEPLISIGGKLTLDTVKIDCSNFLDCT</sequence>
<dbReference type="InterPro" id="IPR036116">
    <property type="entry name" value="FN3_sf"/>
</dbReference>
<dbReference type="SMART" id="SM00060">
    <property type="entry name" value="FN3"/>
    <property type="match status" value="3"/>
</dbReference>
<evidence type="ECO:0000313" key="14">
    <source>
        <dbReference type="Ensembl" id="ENSEEEP00000014283.2"/>
    </source>
</evidence>
<dbReference type="AlphaFoldDB" id="A0A4W4ERZ3"/>
<feature type="transmembrane region" description="Helical" evidence="11">
    <location>
        <begin position="576"/>
        <end position="598"/>
    </location>
</feature>
<evidence type="ECO:0000256" key="4">
    <source>
        <dbReference type="ARBA" id="ARBA00022729"/>
    </source>
</evidence>
<dbReference type="GO" id="GO:0004896">
    <property type="term" value="F:cytokine receptor activity"/>
    <property type="evidence" value="ECO:0007669"/>
    <property type="project" value="InterPro"/>
</dbReference>
<dbReference type="CDD" id="cd00063">
    <property type="entry name" value="FN3"/>
    <property type="match status" value="3"/>
</dbReference>
<reference evidence="15" key="2">
    <citation type="journal article" date="2017" name="Sci. Adv.">
        <title>A tail of two voltages: Proteomic comparison of the three electric organs of the electric eel.</title>
        <authorList>
            <person name="Traeger L.L."/>
            <person name="Sabat G."/>
            <person name="Barrett-Wilt G.A."/>
            <person name="Wells G.B."/>
            <person name="Sussman M.R."/>
        </authorList>
    </citation>
    <scope>NUCLEOTIDE SEQUENCE [LARGE SCALE GENOMIC DNA]</scope>
</reference>
<evidence type="ECO:0000256" key="6">
    <source>
        <dbReference type="ARBA" id="ARBA00022989"/>
    </source>
</evidence>
<accession>A0A4W4ERZ3</accession>
<dbReference type="Pfam" id="PF00041">
    <property type="entry name" value="fn3"/>
    <property type="match status" value="1"/>
</dbReference>
<keyword evidence="15" id="KW-1185">Reference proteome</keyword>
<dbReference type="GeneID" id="113570424"/>
<keyword evidence="10" id="KW-0325">Glycoprotein</keyword>
<dbReference type="InterPro" id="IPR013783">
    <property type="entry name" value="Ig-like_fold"/>
</dbReference>
<evidence type="ECO:0000256" key="8">
    <source>
        <dbReference type="ARBA" id="ARBA00023157"/>
    </source>
</evidence>
<feature type="domain" description="Fibronectin type-III" evidence="13">
    <location>
        <begin position="380"/>
        <end position="474"/>
    </location>
</feature>
<dbReference type="SUPFAM" id="SSF49265">
    <property type="entry name" value="Fibronectin type III"/>
    <property type="match status" value="3"/>
</dbReference>
<evidence type="ECO:0000256" key="11">
    <source>
        <dbReference type="SAM" id="Phobius"/>
    </source>
</evidence>
<dbReference type="PANTHER" id="PTHR48423">
    <property type="entry name" value="INTERLEUKIN-27 RECEPTOR SUBUNIT ALPHA"/>
    <property type="match status" value="1"/>
</dbReference>
<dbReference type="InterPro" id="IPR003961">
    <property type="entry name" value="FN3_dom"/>
</dbReference>
<evidence type="ECO:0000256" key="10">
    <source>
        <dbReference type="ARBA" id="ARBA00023180"/>
    </source>
</evidence>
<dbReference type="Proteomes" id="UP000314983">
    <property type="component" value="Chromosome 3"/>
</dbReference>
<evidence type="ECO:0000256" key="1">
    <source>
        <dbReference type="ARBA" id="ARBA00004479"/>
    </source>
</evidence>
<evidence type="ECO:0000256" key="2">
    <source>
        <dbReference type="ARBA" id="ARBA00008921"/>
    </source>
</evidence>
<keyword evidence="4 12" id="KW-0732">Signal</keyword>
<reference evidence="15" key="1">
    <citation type="journal article" date="2014" name="Science">
        <title>Nonhuman genetics. Genomic basis for the convergent evolution of electric organs.</title>
        <authorList>
            <person name="Gallant J.R."/>
            <person name="Traeger L.L."/>
            <person name="Volkening J.D."/>
            <person name="Moffett H."/>
            <person name="Chen P.H."/>
            <person name="Novina C.D."/>
            <person name="Phillips G.N.Jr."/>
            <person name="Anand R."/>
            <person name="Wells G.B."/>
            <person name="Pinch M."/>
            <person name="Guth R."/>
            <person name="Unguez G.A."/>
            <person name="Albert J.S."/>
            <person name="Zakon H.H."/>
            <person name="Samanta M.P."/>
            <person name="Sussman M.R."/>
        </authorList>
    </citation>
    <scope>NUCLEOTIDE SEQUENCE [LARGE SCALE GENOMIC DNA]</scope>
</reference>
<dbReference type="PANTHER" id="PTHR48423:SF2">
    <property type="entry name" value="INTERLEUKIN-12 RECEPTOR SUBUNIT BETA-2"/>
    <property type="match status" value="1"/>
</dbReference>